<keyword evidence="3" id="KW-0175">Coiled coil</keyword>
<dbReference type="PANTHER" id="PTHR45655:SF13">
    <property type="entry name" value="SOLUBLE GUANYLATE CYCLASE GCY-32-RELATED"/>
    <property type="match status" value="1"/>
</dbReference>
<dbReference type="PROSITE" id="PS50885">
    <property type="entry name" value="HAMP"/>
    <property type="match status" value="1"/>
</dbReference>
<evidence type="ECO:0000259" key="6">
    <source>
        <dbReference type="PROSITE" id="PS50125"/>
    </source>
</evidence>
<dbReference type="SUPFAM" id="SSF158472">
    <property type="entry name" value="HAMP domain-like"/>
    <property type="match status" value="1"/>
</dbReference>
<dbReference type="CDD" id="cd06225">
    <property type="entry name" value="HAMP"/>
    <property type="match status" value="1"/>
</dbReference>
<keyword evidence="9" id="KW-1185">Reference proteome</keyword>
<evidence type="ECO:0000256" key="5">
    <source>
        <dbReference type="SAM" id="Phobius"/>
    </source>
</evidence>
<feature type="domain" description="Guanylate cyclase" evidence="6">
    <location>
        <begin position="554"/>
        <end position="681"/>
    </location>
</feature>
<feature type="compositionally biased region" description="Low complexity" evidence="4">
    <location>
        <begin position="1"/>
        <end position="16"/>
    </location>
</feature>
<dbReference type="SUPFAM" id="SSF55073">
    <property type="entry name" value="Nucleotide cyclase"/>
    <property type="match status" value="1"/>
</dbReference>
<evidence type="ECO:0000256" key="4">
    <source>
        <dbReference type="SAM" id="MobiDB-lite"/>
    </source>
</evidence>
<dbReference type="Gene3D" id="6.10.340.10">
    <property type="match status" value="1"/>
</dbReference>
<keyword evidence="2 5" id="KW-1133">Transmembrane helix</keyword>
<dbReference type="SMART" id="SM00304">
    <property type="entry name" value="HAMP"/>
    <property type="match status" value="1"/>
</dbReference>
<dbReference type="GO" id="GO:0009190">
    <property type="term" value="P:cyclic nucleotide biosynthetic process"/>
    <property type="evidence" value="ECO:0007669"/>
    <property type="project" value="InterPro"/>
</dbReference>
<accession>A0A1X1UIT9</accession>
<dbReference type="Pfam" id="PF00672">
    <property type="entry name" value="HAMP"/>
    <property type="match status" value="1"/>
</dbReference>
<evidence type="ECO:0000256" key="1">
    <source>
        <dbReference type="ARBA" id="ARBA00022692"/>
    </source>
</evidence>
<dbReference type="GO" id="GO:0004016">
    <property type="term" value="F:adenylate cyclase activity"/>
    <property type="evidence" value="ECO:0007669"/>
    <property type="project" value="UniProtKB-ARBA"/>
</dbReference>
<dbReference type="PANTHER" id="PTHR45655">
    <property type="entry name" value="GUANYLATE CYCLASE SOLUBLE SUBUNIT BETA-2"/>
    <property type="match status" value="1"/>
</dbReference>
<dbReference type="PROSITE" id="PS50125">
    <property type="entry name" value="GUANYLATE_CYCLASE_2"/>
    <property type="match status" value="1"/>
</dbReference>
<evidence type="ECO:0000256" key="3">
    <source>
        <dbReference type="SAM" id="Coils"/>
    </source>
</evidence>
<dbReference type="InterPro" id="IPR029787">
    <property type="entry name" value="Nucleotide_cyclase"/>
</dbReference>
<dbReference type="InterPro" id="IPR001054">
    <property type="entry name" value="A/G_cyclase"/>
</dbReference>
<evidence type="ECO:0000313" key="9">
    <source>
        <dbReference type="Proteomes" id="UP000194000"/>
    </source>
</evidence>
<evidence type="ECO:0000313" key="8">
    <source>
        <dbReference type="EMBL" id="ORV56753.1"/>
    </source>
</evidence>
<dbReference type="Pfam" id="PF00211">
    <property type="entry name" value="Guanylate_cyc"/>
    <property type="match status" value="1"/>
</dbReference>
<dbReference type="GO" id="GO:0016020">
    <property type="term" value="C:membrane"/>
    <property type="evidence" value="ECO:0007669"/>
    <property type="project" value="InterPro"/>
</dbReference>
<dbReference type="GO" id="GO:0035556">
    <property type="term" value="P:intracellular signal transduction"/>
    <property type="evidence" value="ECO:0007669"/>
    <property type="project" value="InterPro"/>
</dbReference>
<organism evidence="8 9">
    <name type="scientific">Mycobacterium fragae</name>
    <dbReference type="NCBI Taxonomy" id="1260918"/>
    <lineage>
        <taxon>Bacteria</taxon>
        <taxon>Bacillati</taxon>
        <taxon>Actinomycetota</taxon>
        <taxon>Actinomycetes</taxon>
        <taxon>Mycobacteriales</taxon>
        <taxon>Mycobacteriaceae</taxon>
        <taxon>Mycobacterium</taxon>
    </lineage>
</organism>
<keyword evidence="1 5" id="KW-0812">Transmembrane</keyword>
<proteinExistence type="predicted"/>
<dbReference type="STRING" id="1260918.AWC06_00595"/>
<feature type="transmembrane region" description="Helical" evidence="5">
    <location>
        <begin position="442"/>
        <end position="465"/>
    </location>
</feature>
<evidence type="ECO:0000259" key="7">
    <source>
        <dbReference type="PROSITE" id="PS50885"/>
    </source>
</evidence>
<feature type="transmembrane region" description="Helical" evidence="5">
    <location>
        <begin position="34"/>
        <end position="52"/>
    </location>
</feature>
<dbReference type="Gene3D" id="3.30.70.1230">
    <property type="entry name" value="Nucleotide cyclase"/>
    <property type="match status" value="1"/>
</dbReference>
<dbReference type="Proteomes" id="UP000194000">
    <property type="component" value="Unassembled WGS sequence"/>
</dbReference>
<sequence>MQQTEPIPAQEPAPAAKGRRRPRLLPRVSIQSKLLVMLLLSSILSVGVIAVIEYGSGRSALRTAVSQRLTELRESQTRAVAALFADLTNSLIVYSRDPTTVDAVQAFTAGFNELANATISPEQQQSIDNYYENKLIKPEDRVTGDKLDVNLLLPSSNAQKYLQANYTAPFASDRNSGKSRKVDDAGDGSAWSAANARFNGYFREIVTRFQYGDALLLDTQGNVVYCANKDADLGTNILTGPYRESNLRGAYQKALAANDLDFVWITDFQSYQAQLGTPTAWLVSPIGTQDKIVGVLALPLPIAKVNAIMTANRNWVAAGMGTTTETYLAGPDGLMRSDSRLFLEDPKAYQREAVADGTPTDVVNKAIQFGTTVLVQPVDTAGLRAAQRGQRGVVADTDYTGNRELEAYAPLTVPNSDLHWSILATRDNSEALSAIATFTRTLVLATTAIIFVICLAAMLAAQLFVRPIRRLEAGTRKISSGDYEVTIPATSHDEIGDLTAAFNEMSRSLQIKEELLNEQRRENDRLLLSLMPEPVVQRYREGEQTIVEEHQDVTVIFADIVGFDEVSNELSGEEFVRGVDALLREFDSAAESLGVERVRTFHNGYLASCGVNTPRLDNVHRTVEFAIEMQRIIDRFNSQSNYDLSLRVGITTGKVVSGLVGRSSVVYDMWGAAVSVAYQMNSGSPQPGIYVTAQVYEVMRDMRQFTPAGTISVGGSEQPIWRLSERQ</sequence>
<feature type="domain" description="HAMP" evidence="7">
    <location>
        <begin position="462"/>
        <end position="514"/>
    </location>
</feature>
<dbReference type="AlphaFoldDB" id="A0A1X1UIT9"/>
<feature type="region of interest" description="Disordered" evidence="4">
    <location>
        <begin position="1"/>
        <end position="21"/>
    </location>
</feature>
<gene>
    <name evidence="8" type="ORF">AWC06_00595</name>
</gene>
<feature type="coiled-coil region" evidence="3">
    <location>
        <begin position="502"/>
        <end position="529"/>
    </location>
</feature>
<dbReference type="CDD" id="cd07302">
    <property type="entry name" value="CHD"/>
    <property type="match status" value="1"/>
</dbReference>
<keyword evidence="5" id="KW-0472">Membrane</keyword>
<dbReference type="EMBL" id="LQOW01000031">
    <property type="protein sequence ID" value="ORV56753.1"/>
    <property type="molecule type" value="Genomic_DNA"/>
</dbReference>
<comment type="caution">
    <text evidence="8">The sequence shown here is derived from an EMBL/GenBank/DDBJ whole genome shotgun (WGS) entry which is preliminary data.</text>
</comment>
<name>A0A1X1UIT9_9MYCO</name>
<reference evidence="8 9" key="1">
    <citation type="submission" date="2016-01" db="EMBL/GenBank/DDBJ databases">
        <title>The new phylogeny of the genus Mycobacterium.</title>
        <authorList>
            <person name="Tarcisio F."/>
            <person name="Conor M."/>
            <person name="Antonella G."/>
            <person name="Elisabetta G."/>
            <person name="Giulia F.S."/>
            <person name="Sara T."/>
            <person name="Anna F."/>
            <person name="Clotilde B."/>
            <person name="Roberto B."/>
            <person name="Veronica D.S."/>
            <person name="Fabio R."/>
            <person name="Monica P."/>
            <person name="Olivier J."/>
            <person name="Enrico T."/>
            <person name="Nicola S."/>
        </authorList>
    </citation>
    <scope>NUCLEOTIDE SEQUENCE [LARGE SCALE GENOMIC DNA]</scope>
    <source>
        <strain evidence="8 9">DSM 45731</strain>
    </source>
</reference>
<dbReference type="SMART" id="SM00044">
    <property type="entry name" value="CYCc"/>
    <property type="match status" value="1"/>
</dbReference>
<protein>
    <submittedName>
        <fullName evidence="8">Cyclase</fullName>
    </submittedName>
</protein>
<evidence type="ECO:0000256" key="2">
    <source>
        <dbReference type="ARBA" id="ARBA00022989"/>
    </source>
</evidence>
<dbReference type="InterPro" id="IPR003660">
    <property type="entry name" value="HAMP_dom"/>
</dbReference>